<dbReference type="InterPro" id="IPR019045">
    <property type="entry name" value="Restrct_endonuc_II_HinfI"/>
</dbReference>
<dbReference type="Pfam" id="PF09520">
    <property type="entry name" value="RE_TdeIII"/>
    <property type="match status" value="1"/>
</dbReference>
<reference evidence="8" key="1">
    <citation type="journal article" date="2019" name="Int. J. Syst. Evol. Microbiol.">
        <title>The Global Catalogue of Microorganisms (GCM) 10K type strain sequencing project: providing services to taxonomists for standard genome sequencing and annotation.</title>
        <authorList>
            <consortium name="The Broad Institute Genomics Platform"/>
            <consortium name="The Broad Institute Genome Sequencing Center for Infectious Disease"/>
            <person name="Wu L."/>
            <person name="Ma J."/>
        </authorList>
    </citation>
    <scope>NUCLEOTIDE SEQUENCE [LARGE SCALE GENOMIC DNA]</scope>
    <source>
        <strain evidence="8">KCTC 42424</strain>
    </source>
</reference>
<dbReference type="Proteomes" id="UP001595722">
    <property type="component" value="Unassembled WGS sequence"/>
</dbReference>
<dbReference type="EMBL" id="JBHRYB010000008">
    <property type="protein sequence ID" value="MFC3680506.1"/>
    <property type="molecule type" value="Genomic_DNA"/>
</dbReference>
<keyword evidence="1" id="KW-0540">Nuclease</keyword>
<keyword evidence="8" id="KW-1185">Reference proteome</keyword>
<dbReference type="GO" id="GO:0004519">
    <property type="term" value="F:endonuclease activity"/>
    <property type="evidence" value="ECO:0007669"/>
    <property type="project" value="UniProtKB-KW"/>
</dbReference>
<evidence type="ECO:0000256" key="4">
    <source>
        <dbReference type="ARBA" id="ARBA00022801"/>
    </source>
</evidence>
<keyword evidence="4 7" id="KW-0378">Hydrolase</keyword>
<sequence>MKQETKEQVKEILRNCVSAAIKRTTDKIAKDKSHKPFHSALLTDDIVKISSFERSFSTSFGQGPIEKISEIVAIDNGFQAARQKETLVNVYKGAVDEIERNSSALRSGNQKPNWNKEVKTITSFNKGDTVVRRVISDLWLEKAEKEYFISIKTVTPNLDQSEIAKKDMLLIKADNPKNEAFFALYYNPNGKERSDYRHSFPMKIFDMHNDESVLIGKDYWDFLGGPGAYEEILDVFEEVGVETKKLLLNF</sequence>
<evidence type="ECO:0000313" key="7">
    <source>
        <dbReference type="EMBL" id="MFC3680506.1"/>
    </source>
</evidence>
<accession>A0ABV7VVD5</accession>
<proteinExistence type="predicted"/>
<protein>
    <recommendedName>
        <fullName evidence="6">type II site-specific deoxyribonuclease</fullName>
        <ecNumber evidence="6">3.1.21.4</ecNumber>
    </recommendedName>
</protein>
<keyword evidence="3 7" id="KW-0255">Endonuclease</keyword>
<comment type="catalytic activity">
    <reaction evidence="5">
        <text>Endonucleolytic cleavage of DNA to give specific double-stranded fragments with terminal 5'-phosphates.</text>
        <dbReference type="EC" id="3.1.21.4"/>
    </reaction>
</comment>
<gene>
    <name evidence="7" type="ORF">ACFOMG_10400</name>
</gene>
<name>A0ABV7VVD5_9GAMM</name>
<evidence type="ECO:0000313" key="8">
    <source>
        <dbReference type="Proteomes" id="UP001595722"/>
    </source>
</evidence>
<dbReference type="GO" id="GO:0016787">
    <property type="term" value="F:hydrolase activity"/>
    <property type="evidence" value="ECO:0007669"/>
    <property type="project" value="UniProtKB-KW"/>
</dbReference>
<evidence type="ECO:0000256" key="2">
    <source>
        <dbReference type="ARBA" id="ARBA00022747"/>
    </source>
</evidence>
<dbReference type="RefSeq" id="WP_376866489.1">
    <property type="nucleotide sequence ID" value="NZ_JBHRYB010000008.1"/>
</dbReference>
<evidence type="ECO:0000256" key="6">
    <source>
        <dbReference type="ARBA" id="ARBA00093790"/>
    </source>
</evidence>
<comment type="caution">
    <text evidence="7">The sequence shown here is derived from an EMBL/GenBank/DDBJ whole genome shotgun (WGS) entry which is preliminary data.</text>
</comment>
<keyword evidence="2" id="KW-0680">Restriction system</keyword>
<evidence type="ECO:0000256" key="5">
    <source>
        <dbReference type="ARBA" id="ARBA00093760"/>
    </source>
</evidence>
<organism evidence="7 8">
    <name type="scientific">Bacterioplanoides pacificum</name>
    <dbReference type="NCBI Taxonomy" id="1171596"/>
    <lineage>
        <taxon>Bacteria</taxon>
        <taxon>Pseudomonadati</taxon>
        <taxon>Pseudomonadota</taxon>
        <taxon>Gammaproteobacteria</taxon>
        <taxon>Oceanospirillales</taxon>
        <taxon>Oceanospirillaceae</taxon>
        <taxon>Bacterioplanoides</taxon>
    </lineage>
</organism>
<evidence type="ECO:0000256" key="1">
    <source>
        <dbReference type="ARBA" id="ARBA00022722"/>
    </source>
</evidence>
<evidence type="ECO:0000256" key="3">
    <source>
        <dbReference type="ARBA" id="ARBA00022759"/>
    </source>
</evidence>
<dbReference type="EC" id="3.1.21.4" evidence="6"/>